<proteinExistence type="predicted"/>
<feature type="transmembrane region" description="Helical" evidence="1">
    <location>
        <begin position="71"/>
        <end position="91"/>
    </location>
</feature>
<feature type="transmembrane region" description="Helical" evidence="1">
    <location>
        <begin position="154"/>
        <end position="173"/>
    </location>
</feature>
<feature type="transmembrane region" description="Helical" evidence="1">
    <location>
        <begin position="418"/>
        <end position="438"/>
    </location>
</feature>
<keyword evidence="1" id="KW-1133">Transmembrane helix</keyword>
<gene>
    <name evidence="2" type="ORF">TU86_17580</name>
</gene>
<organism evidence="2 3">
    <name type="scientific">Pseudomonas weihenstephanensis</name>
    <dbReference type="NCBI Taxonomy" id="1608994"/>
    <lineage>
        <taxon>Bacteria</taxon>
        <taxon>Pseudomonadati</taxon>
        <taxon>Pseudomonadota</taxon>
        <taxon>Gammaproteobacteria</taxon>
        <taxon>Pseudomonadales</taxon>
        <taxon>Pseudomonadaceae</taxon>
        <taxon>Pseudomonas</taxon>
    </lineage>
</organism>
<dbReference type="RefSeq" id="WP_048365597.1">
    <property type="nucleotide sequence ID" value="NZ_JYLF01000008.1"/>
</dbReference>
<dbReference type="AlphaFoldDB" id="A0A0J6IJX2"/>
<feature type="transmembrane region" description="Helical" evidence="1">
    <location>
        <begin position="393"/>
        <end position="412"/>
    </location>
</feature>
<keyword evidence="1" id="KW-0812">Transmembrane</keyword>
<dbReference type="EMBL" id="JYLF01000008">
    <property type="protein sequence ID" value="KMN12432.1"/>
    <property type="molecule type" value="Genomic_DNA"/>
</dbReference>
<evidence type="ECO:0000256" key="1">
    <source>
        <dbReference type="SAM" id="Phobius"/>
    </source>
</evidence>
<feature type="transmembrane region" description="Helical" evidence="1">
    <location>
        <begin position="185"/>
        <end position="203"/>
    </location>
</feature>
<feature type="transmembrane region" description="Helical" evidence="1">
    <location>
        <begin position="233"/>
        <end position="253"/>
    </location>
</feature>
<evidence type="ECO:0000313" key="2">
    <source>
        <dbReference type="EMBL" id="KMN12432.1"/>
    </source>
</evidence>
<feature type="transmembrane region" description="Helical" evidence="1">
    <location>
        <begin position="112"/>
        <end position="134"/>
    </location>
</feature>
<name>A0A0J6IJX2_9PSED</name>
<reference evidence="2 3" key="1">
    <citation type="submission" date="2015-02" db="EMBL/GenBank/DDBJ databases">
        <title>Pseudomonas helleri sp. nov. and Pseudomonas weihenstephanensis sp. nov., isolated from raw cows milk.</title>
        <authorList>
            <person name="von Neubeck M."/>
            <person name="Huptas C."/>
            <person name="Wenning M."/>
            <person name="Scherer S."/>
        </authorList>
    </citation>
    <scope>NUCLEOTIDE SEQUENCE [LARGE SCALE GENOMIC DNA]</scope>
    <source>
        <strain evidence="2 3">DSM 29166</strain>
    </source>
</reference>
<protein>
    <recommendedName>
        <fullName evidence="4">Oligosaccharide repeat unit polymerase</fullName>
    </recommendedName>
</protein>
<dbReference type="STRING" id="1608994.TU86_17580"/>
<keyword evidence="1" id="KW-0472">Membrane</keyword>
<dbReference type="PATRIC" id="fig|1608994.3.peg.4214"/>
<sequence>MSSGEFFVVFFNNLPLFLTWMFACCLALYLSVRKVAPAAYLDPLHFYFTFTFGTSYGIIIGLYALGLISDFLFYTVFGYAVLFIVSFRAFIVRSPIRLFKAVNVLLIPKGSGIVEFYVLLCVYILLLVFLVLQIGLGITAETNRFEQNRGYGAFVRVADGVRVFVIAYLSLLVCKQWLTYRRLGIKYYALIFFILLIAVLSSAVNGAKFAMLEALYSSFVAIAIFHRKAKFRLIYAGGVFAVALVFALFVLSINLEKAGFDKDTQPTYMDGGSVLVERLMLRVLGNADKYYLSLPNDVIDKLETDALWVRFLSPVVGSTMLSKRLGYTVNNFNVGRQALLYYFPDHEISGGPTSHFDLFAYKYFGVYFGWVWVLFSGFIFASIVSLSRLGTGNIYFTAIVTTLWLRGLPMLLEPSVGFAYILDVVIIFSLLKLVCCLLPRKRDVEK</sequence>
<feature type="transmembrane region" description="Helical" evidence="1">
    <location>
        <begin position="364"/>
        <end position="386"/>
    </location>
</feature>
<feature type="transmembrane region" description="Helical" evidence="1">
    <location>
        <begin position="6"/>
        <end position="32"/>
    </location>
</feature>
<evidence type="ECO:0000313" key="3">
    <source>
        <dbReference type="Proteomes" id="UP000036325"/>
    </source>
</evidence>
<comment type="caution">
    <text evidence="2">The sequence shown here is derived from an EMBL/GenBank/DDBJ whole genome shotgun (WGS) entry which is preliminary data.</text>
</comment>
<feature type="transmembrane region" description="Helical" evidence="1">
    <location>
        <begin position="44"/>
        <end position="65"/>
    </location>
</feature>
<feature type="transmembrane region" description="Helical" evidence="1">
    <location>
        <begin position="209"/>
        <end position="226"/>
    </location>
</feature>
<dbReference type="OrthoDB" id="6638602at2"/>
<dbReference type="Proteomes" id="UP000036325">
    <property type="component" value="Unassembled WGS sequence"/>
</dbReference>
<evidence type="ECO:0008006" key="4">
    <source>
        <dbReference type="Google" id="ProtNLM"/>
    </source>
</evidence>
<accession>A0A0J6IJX2</accession>